<dbReference type="SUPFAM" id="SSF46785">
    <property type="entry name" value="Winged helix' DNA-binding domain"/>
    <property type="match status" value="2"/>
</dbReference>
<protein>
    <recommendedName>
        <fullName evidence="2">HVO-0163 N-terminal HTH domain-containing protein</fullName>
    </recommendedName>
</protein>
<keyword evidence="1" id="KW-0472">Membrane</keyword>
<evidence type="ECO:0000256" key="1">
    <source>
        <dbReference type="SAM" id="Phobius"/>
    </source>
</evidence>
<keyword evidence="1" id="KW-0812">Transmembrane</keyword>
<evidence type="ECO:0000313" key="3">
    <source>
        <dbReference type="EMBL" id="GAG12706.1"/>
    </source>
</evidence>
<organism evidence="3">
    <name type="scientific">marine sediment metagenome</name>
    <dbReference type="NCBI Taxonomy" id="412755"/>
    <lineage>
        <taxon>unclassified sequences</taxon>
        <taxon>metagenomes</taxon>
        <taxon>ecological metagenomes</taxon>
    </lineage>
</organism>
<dbReference type="CDD" id="cd00090">
    <property type="entry name" value="HTH_ARSR"/>
    <property type="match status" value="1"/>
</dbReference>
<dbReference type="Pfam" id="PF13412">
    <property type="entry name" value="HTH_24"/>
    <property type="match status" value="1"/>
</dbReference>
<dbReference type="Pfam" id="PF24266">
    <property type="entry name" value="HTH_HVO_0163_N"/>
    <property type="match status" value="1"/>
</dbReference>
<keyword evidence="1" id="KW-1133">Transmembrane helix</keyword>
<dbReference type="PANTHER" id="PTHR36216">
    <property type="entry name" value="TRANSCRIPTIONAL REGULATOR, TRMB"/>
    <property type="match status" value="1"/>
</dbReference>
<comment type="caution">
    <text evidence="3">The sequence shown here is derived from an EMBL/GenBank/DDBJ whole genome shotgun (WGS) entry which is preliminary data.</text>
</comment>
<reference evidence="3" key="1">
    <citation type="journal article" date="2014" name="Front. Microbiol.">
        <title>High frequency of phylogenetically diverse reductive dehalogenase-homologous genes in deep subseafloor sedimentary metagenomes.</title>
        <authorList>
            <person name="Kawai M."/>
            <person name="Futagami T."/>
            <person name="Toyoda A."/>
            <person name="Takaki Y."/>
            <person name="Nishi S."/>
            <person name="Hori S."/>
            <person name="Arai W."/>
            <person name="Tsubouchi T."/>
            <person name="Morono Y."/>
            <person name="Uchiyama I."/>
            <person name="Ito T."/>
            <person name="Fujiyama A."/>
            <person name="Inagaki F."/>
            <person name="Takami H."/>
        </authorList>
    </citation>
    <scope>NUCLEOTIDE SEQUENCE</scope>
    <source>
        <strain evidence="3">Expedition CK06-06</strain>
    </source>
</reference>
<dbReference type="PANTHER" id="PTHR36216:SF1">
    <property type="entry name" value="HTH ARSR-TYPE DOMAIN-CONTAINING PROTEIN"/>
    <property type="match status" value="1"/>
</dbReference>
<dbReference type="AlphaFoldDB" id="X0WJ22"/>
<accession>X0WJ22</accession>
<dbReference type="InterPro" id="IPR036388">
    <property type="entry name" value="WH-like_DNA-bd_sf"/>
</dbReference>
<gene>
    <name evidence="3" type="ORF">S01H1_41327</name>
</gene>
<sequence length="226" mass="25519">YRMLIIGLPMFLLFLFLLTETAVADSLKPPIDTIGISIAVIVAAIATIITFFTLGGIKYVTPENVLDTEIRKNLYKHIDDYPGSHLREIARELDLKPSNAAWHLRKLEQTNLVRSRTIGGKRVYYLVEGGVEARREAIAEAILKNKNARDIMLYLQGNPGKHLLEIANALNLNHHTVKWHIKKMYLAELIDGDTSNSAYPVYYPTDIGIQSIRRFSDHLKKPGRAA</sequence>
<dbReference type="InterPro" id="IPR011991">
    <property type="entry name" value="ArsR-like_HTH"/>
</dbReference>
<dbReference type="InterPro" id="IPR036390">
    <property type="entry name" value="WH_DNA-bd_sf"/>
</dbReference>
<proteinExistence type="predicted"/>
<feature type="transmembrane region" description="Helical" evidence="1">
    <location>
        <begin position="34"/>
        <end position="54"/>
    </location>
</feature>
<dbReference type="InterPro" id="IPR056504">
    <property type="entry name" value="HTH_HVO_0163_N"/>
</dbReference>
<dbReference type="EMBL" id="BARS01026210">
    <property type="protein sequence ID" value="GAG12706.1"/>
    <property type="molecule type" value="Genomic_DNA"/>
</dbReference>
<feature type="non-terminal residue" evidence="3">
    <location>
        <position position="1"/>
    </location>
</feature>
<evidence type="ECO:0000259" key="2">
    <source>
        <dbReference type="Pfam" id="PF24266"/>
    </source>
</evidence>
<dbReference type="Gene3D" id="1.10.10.10">
    <property type="entry name" value="Winged helix-like DNA-binding domain superfamily/Winged helix DNA-binding domain"/>
    <property type="match status" value="2"/>
</dbReference>
<name>X0WJ22_9ZZZZ</name>
<feature type="domain" description="HVO-0163 N-terminal HTH" evidence="2">
    <location>
        <begin position="68"/>
        <end position="127"/>
    </location>
</feature>